<evidence type="ECO:0000313" key="2">
    <source>
        <dbReference type="Proteomes" id="UP000198976"/>
    </source>
</evidence>
<dbReference type="RefSeq" id="WP_058236149.1">
    <property type="nucleotide sequence ID" value="NZ_LT629792.1"/>
</dbReference>
<protein>
    <recommendedName>
        <fullName evidence="3">ATP-binding protein</fullName>
    </recommendedName>
</protein>
<reference evidence="1 2" key="1">
    <citation type="submission" date="2016-10" db="EMBL/GenBank/DDBJ databases">
        <authorList>
            <person name="Varghese N."/>
            <person name="Submissions S."/>
        </authorList>
    </citation>
    <scope>NUCLEOTIDE SEQUENCE [LARGE SCALE GENOMIC DNA]</scope>
    <source>
        <strain evidence="1 2">DSM 9169</strain>
    </source>
</reference>
<dbReference type="Pfam" id="PF11305">
    <property type="entry name" value="DUF3107"/>
    <property type="match status" value="1"/>
</dbReference>
<evidence type="ECO:0008006" key="3">
    <source>
        <dbReference type="Google" id="ProtNLM"/>
    </source>
</evidence>
<accession>A0ABY0V5N0</accession>
<sequence>MKIAIGVQGAARELQLDVDMDEEDLVALVKQTAADSTALDLSDRRGQRIIVPAASLAYVSIASEQPRRVGFAVS</sequence>
<dbReference type="Proteomes" id="UP000198976">
    <property type="component" value="Chromosome I"/>
</dbReference>
<keyword evidence="2" id="KW-1185">Reference proteome</keyword>
<gene>
    <name evidence="1" type="ORF">SAMN04489714_0425</name>
</gene>
<organism evidence="1 2">
    <name type="scientific">Schaalia radingae</name>
    <dbReference type="NCBI Taxonomy" id="131110"/>
    <lineage>
        <taxon>Bacteria</taxon>
        <taxon>Bacillati</taxon>
        <taxon>Actinomycetota</taxon>
        <taxon>Actinomycetes</taxon>
        <taxon>Actinomycetales</taxon>
        <taxon>Actinomycetaceae</taxon>
        <taxon>Schaalia</taxon>
    </lineage>
</organism>
<dbReference type="InterPro" id="IPR021456">
    <property type="entry name" value="DUF3107"/>
</dbReference>
<evidence type="ECO:0000313" key="1">
    <source>
        <dbReference type="EMBL" id="SDT87387.1"/>
    </source>
</evidence>
<name>A0ABY0V5N0_9ACTO</name>
<proteinExistence type="predicted"/>
<dbReference type="EMBL" id="LT629792">
    <property type="protein sequence ID" value="SDT87387.1"/>
    <property type="molecule type" value="Genomic_DNA"/>
</dbReference>